<protein>
    <recommendedName>
        <fullName evidence="4">Cytochrome bc1 complex cytochrome b subunit</fullName>
        <ecNumber evidence="3">7.1.1.8</ecNumber>
    </recommendedName>
    <alternativeName>
        <fullName evidence="17">Cytochrome bc1 reductase complex subunit QcrB</fullName>
    </alternativeName>
</protein>
<dbReference type="InterPro" id="IPR027387">
    <property type="entry name" value="Cytb/b6-like_sf"/>
</dbReference>
<evidence type="ECO:0000256" key="17">
    <source>
        <dbReference type="ARBA" id="ARBA00029568"/>
    </source>
</evidence>
<reference evidence="20 22" key="1">
    <citation type="submission" date="2018-07" db="EMBL/GenBank/DDBJ databases">
        <title>Brachybacterium saurashtrense DSM 23186 genome sequence.</title>
        <authorList>
            <person name="Guo L."/>
        </authorList>
    </citation>
    <scope>NUCLEOTIDE SEQUENCE [LARGE SCALE GENOMIC DNA]</scope>
    <source>
        <strain evidence="20 22">DSM 23186</strain>
    </source>
</reference>
<evidence type="ECO:0000256" key="18">
    <source>
        <dbReference type="SAM" id="Phobius"/>
    </source>
</evidence>
<keyword evidence="10" id="KW-0479">Metal-binding</keyword>
<name>A0A345YM02_9MICO</name>
<feature type="transmembrane region" description="Helical" evidence="18">
    <location>
        <begin position="222"/>
        <end position="247"/>
    </location>
</feature>
<feature type="transmembrane region" description="Helical" evidence="18">
    <location>
        <begin position="124"/>
        <end position="145"/>
    </location>
</feature>
<evidence type="ECO:0000256" key="1">
    <source>
        <dbReference type="ARBA" id="ARBA00001971"/>
    </source>
</evidence>
<evidence type="ECO:0000313" key="22">
    <source>
        <dbReference type="Proteomes" id="UP000254236"/>
    </source>
</evidence>
<dbReference type="GO" id="GO:0046872">
    <property type="term" value="F:metal ion binding"/>
    <property type="evidence" value="ECO:0007669"/>
    <property type="project" value="UniProtKB-KW"/>
</dbReference>
<comment type="subcellular location">
    <subcellularLocation>
        <location evidence="2">Cell membrane</location>
        <topology evidence="2">Multi-pass membrane protein</topology>
    </subcellularLocation>
</comment>
<keyword evidence="9 18" id="KW-0812">Transmembrane</keyword>
<evidence type="ECO:0000256" key="13">
    <source>
        <dbReference type="ARBA" id="ARBA00022989"/>
    </source>
</evidence>
<keyword evidence="12" id="KW-0249">Electron transport</keyword>
<keyword evidence="5" id="KW-0813">Transport</keyword>
<dbReference type="EMBL" id="QSWH01000006">
    <property type="protein sequence ID" value="RRR21638.1"/>
    <property type="molecule type" value="Genomic_DNA"/>
</dbReference>
<dbReference type="GO" id="GO:0022904">
    <property type="term" value="P:respiratory electron transport chain"/>
    <property type="evidence" value="ECO:0007669"/>
    <property type="project" value="InterPro"/>
</dbReference>
<keyword evidence="22" id="KW-1185">Reference proteome</keyword>
<sequence>MTTTIPSTRKQASDGESSSRVYKLGAVGGDWLDQRLSGGGFVKFIARKIFPDHWSFMFGEVALYSFVILLISGTFLTMFFDPSMEEVVYNGPYEAMQGLTMSRAFESTLEISFELRGGLLFRQMHHWSALVFMVAIFVHMFRVFFTGAFRKPRELNWLVGFTLMVLGMVAGFSGYSLPDDVLSGNGLRVIDGLMKAIPIVGTYLSMLLFGGEFPGTDIIPRLFTIHILLVPAMILALIGIHLVLLVLHKHTQYPGPGRTERNVVGFPVFPVYAAKAGGFFFLVFGIITLISATTSINAVWVYGPYDPSPVSAGSQPDWYMLWTDGGLRLIPGWEFTIFGYVISLNMLIPFAVYGGLLGFLALYPFIESWVTGDDREHHLNDLPYNAPVRSGIGVAWIMMYLILALAATNDLIAIALDLSINDLTWTFRIAFFVAPILSFYITKRLCLSIQRQKRTLALHGEETSRVVRTQSGEMLEIHEPLSDYDRWVLVQHDDYRPLKAGKGVSSLRAKATSFFFKDRIEPVTPAELRAALEHAGHEKHVIDAATGGDYRTPAEKAVH</sequence>
<keyword evidence="13 18" id="KW-1133">Transmembrane helix</keyword>
<dbReference type="GO" id="GO:0008121">
    <property type="term" value="F:quinol-cytochrome-c reductase activity"/>
    <property type="evidence" value="ECO:0007669"/>
    <property type="project" value="UniProtKB-EC"/>
</dbReference>
<dbReference type="SUPFAM" id="SSF81342">
    <property type="entry name" value="Transmembrane di-heme cytochromes"/>
    <property type="match status" value="1"/>
</dbReference>
<gene>
    <name evidence="20" type="ORF">DWV08_04570</name>
    <name evidence="21" type="ORF">DXU92_13145</name>
</gene>
<feature type="domain" description="Cytochrome b/b6 N-terminal region profile" evidence="19">
    <location>
        <begin position="28"/>
        <end position="254"/>
    </location>
</feature>
<keyword evidence="8" id="KW-0679">Respiratory chain</keyword>
<dbReference type="EMBL" id="CP031356">
    <property type="protein sequence ID" value="AXK44954.1"/>
    <property type="molecule type" value="Genomic_DNA"/>
</dbReference>
<dbReference type="FunFam" id="1.20.810.10:FF:000007">
    <property type="entry name" value="Ubiquinol-cytochrome C reductase B subunit"/>
    <property type="match status" value="1"/>
</dbReference>
<evidence type="ECO:0000256" key="4">
    <source>
        <dbReference type="ARBA" id="ARBA00016116"/>
    </source>
</evidence>
<accession>A0A345YM02</accession>
<comment type="cofactor">
    <cofactor evidence="1">
        <name>heme</name>
        <dbReference type="ChEBI" id="CHEBI:30413"/>
    </cofactor>
</comment>
<feature type="transmembrane region" description="Helical" evidence="18">
    <location>
        <begin position="337"/>
        <end position="366"/>
    </location>
</feature>
<evidence type="ECO:0000256" key="5">
    <source>
        <dbReference type="ARBA" id="ARBA00022448"/>
    </source>
</evidence>
<dbReference type="PANTHER" id="PTHR19271:SF16">
    <property type="entry name" value="CYTOCHROME B"/>
    <property type="match status" value="1"/>
</dbReference>
<dbReference type="OrthoDB" id="9804503at2"/>
<evidence type="ECO:0000256" key="7">
    <source>
        <dbReference type="ARBA" id="ARBA00022617"/>
    </source>
</evidence>
<evidence type="ECO:0000256" key="16">
    <source>
        <dbReference type="ARBA" id="ARBA00029351"/>
    </source>
</evidence>
<comment type="catalytic activity">
    <reaction evidence="16">
        <text>a quinol + 2 Fe(III)-[cytochrome c](out) = a quinone + 2 Fe(II)-[cytochrome c](out) + 2 H(+)(out)</text>
        <dbReference type="Rhea" id="RHEA:11484"/>
        <dbReference type="Rhea" id="RHEA-COMP:10350"/>
        <dbReference type="Rhea" id="RHEA-COMP:14399"/>
        <dbReference type="ChEBI" id="CHEBI:15378"/>
        <dbReference type="ChEBI" id="CHEBI:24646"/>
        <dbReference type="ChEBI" id="CHEBI:29033"/>
        <dbReference type="ChEBI" id="CHEBI:29034"/>
        <dbReference type="ChEBI" id="CHEBI:132124"/>
        <dbReference type="EC" id="7.1.1.8"/>
    </reaction>
</comment>
<evidence type="ECO:0000256" key="6">
    <source>
        <dbReference type="ARBA" id="ARBA00022475"/>
    </source>
</evidence>
<dbReference type="RefSeq" id="WP_115412706.1">
    <property type="nucleotide sequence ID" value="NZ_CP031356.1"/>
</dbReference>
<dbReference type="Proteomes" id="UP000282185">
    <property type="component" value="Unassembled WGS sequence"/>
</dbReference>
<dbReference type="Gene3D" id="1.20.810.10">
    <property type="entry name" value="Cytochrome Bc1 Complex, Chain C"/>
    <property type="match status" value="1"/>
</dbReference>
<feature type="transmembrane region" description="Helical" evidence="18">
    <location>
        <begin position="394"/>
        <end position="416"/>
    </location>
</feature>
<feature type="transmembrane region" description="Helical" evidence="18">
    <location>
        <begin position="279"/>
        <end position="302"/>
    </location>
</feature>
<dbReference type="Pfam" id="PF13631">
    <property type="entry name" value="Cytochrom_B_N_2"/>
    <property type="match status" value="1"/>
</dbReference>
<evidence type="ECO:0000313" key="23">
    <source>
        <dbReference type="Proteomes" id="UP000282185"/>
    </source>
</evidence>
<dbReference type="KEGG" id="bsau:DWV08_04570"/>
<keyword evidence="15 18" id="KW-0472">Membrane</keyword>
<feature type="transmembrane region" description="Helical" evidence="18">
    <location>
        <begin position="423"/>
        <end position="441"/>
    </location>
</feature>
<feature type="transmembrane region" description="Helical" evidence="18">
    <location>
        <begin position="157"/>
        <end position="177"/>
    </location>
</feature>
<keyword evidence="7" id="KW-0349">Heme</keyword>
<evidence type="ECO:0000256" key="11">
    <source>
        <dbReference type="ARBA" id="ARBA00022967"/>
    </source>
</evidence>
<evidence type="ECO:0000313" key="20">
    <source>
        <dbReference type="EMBL" id="AXK44954.1"/>
    </source>
</evidence>
<proteinExistence type="predicted"/>
<organism evidence="21 23">
    <name type="scientific">Brachybacterium saurashtrense</name>
    <dbReference type="NCBI Taxonomy" id="556288"/>
    <lineage>
        <taxon>Bacteria</taxon>
        <taxon>Bacillati</taxon>
        <taxon>Actinomycetota</taxon>
        <taxon>Actinomycetes</taxon>
        <taxon>Micrococcales</taxon>
        <taxon>Dermabacteraceae</taxon>
        <taxon>Brachybacterium</taxon>
    </lineage>
</organism>
<evidence type="ECO:0000256" key="14">
    <source>
        <dbReference type="ARBA" id="ARBA00023004"/>
    </source>
</evidence>
<evidence type="ECO:0000256" key="9">
    <source>
        <dbReference type="ARBA" id="ARBA00022692"/>
    </source>
</evidence>
<keyword evidence="14" id="KW-0408">Iron</keyword>
<feature type="transmembrane region" description="Helical" evidence="18">
    <location>
        <begin position="61"/>
        <end position="80"/>
    </location>
</feature>
<dbReference type="InterPro" id="IPR005797">
    <property type="entry name" value="Cyt_b/b6_N"/>
</dbReference>
<dbReference type="GO" id="GO:0005886">
    <property type="term" value="C:plasma membrane"/>
    <property type="evidence" value="ECO:0007669"/>
    <property type="project" value="UniProtKB-SubCell"/>
</dbReference>
<dbReference type="GO" id="GO:0016491">
    <property type="term" value="F:oxidoreductase activity"/>
    <property type="evidence" value="ECO:0007669"/>
    <property type="project" value="InterPro"/>
</dbReference>
<dbReference type="EC" id="7.1.1.8" evidence="3"/>
<evidence type="ECO:0000256" key="3">
    <source>
        <dbReference type="ARBA" id="ARBA00012951"/>
    </source>
</evidence>
<dbReference type="AlphaFoldDB" id="A0A345YM02"/>
<evidence type="ECO:0000259" key="19">
    <source>
        <dbReference type="PROSITE" id="PS51002"/>
    </source>
</evidence>
<dbReference type="Proteomes" id="UP000254236">
    <property type="component" value="Chromosome"/>
</dbReference>
<evidence type="ECO:0000256" key="2">
    <source>
        <dbReference type="ARBA" id="ARBA00004651"/>
    </source>
</evidence>
<evidence type="ECO:0000313" key="21">
    <source>
        <dbReference type="EMBL" id="RRR21638.1"/>
    </source>
</evidence>
<dbReference type="InterPro" id="IPR016174">
    <property type="entry name" value="Di-haem_cyt_TM"/>
</dbReference>
<dbReference type="PROSITE" id="PS51002">
    <property type="entry name" value="CYTB_NTER"/>
    <property type="match status" value="1"/>
</dbReference>
<keyword evidence="6" id="KW-1003">Cell membrane</keyword>
<keyword evidence="11" id="KW-1278">Translocase</keyword>
<dbReference type="PANTHER" id="PTHR19271">
    <property type="entry name" value="CYTOCHROME B"/>
    <property type="match status" value="1"/>
</dbReference>
<evidence type="ECO:0000256" key="15">
    <source>
        <dbReference type="ARBA" id="ARBA00023136"/>
    </source>
</evidence>
<evidence type="ECO:0000256" key="12">
    <source>
        <dbReference type="ARBA" id="ARBA00022982"/>
    </source>
</evidence>
<evidence type="ECO:0000256" key="10">
    <source>
        <dbReference type="ARBA" id="ARBA00022723"/>
    </source>
</evidence>
<reference evidence="21 23" key="2">
    <citation type="submission" date="2018-08" db="EMBL/GenBank/DDBJ databases">
        <title>Brachybacterium saurashtrense DSM 23186.</title>
        <authorList>
            <person name="Li Y."/>
        </authorList>
    </citation>
    <scope>NUCLEOTIDE SEQUENCE [LARGE SCALE GENOMIC DNA]</scope>
    <source>
        <strain evidence="21 23">DSM 23186</strain>
    </source>
</reference>
<evidence type="ECO:0000256" key="8">
    <source>
        <dbReference type="ARBA" id="ARBA00022660"/>
    </source>
</evidence>